<dbReference type="PANTHER" id="PTHR46018:SF2">
    <property type="entry name" value="ZINC PHOSPHODIESTERASE ELAC PROTEIN 1"/>
    <property type="match status" value="1"/>
</dbReference>
<dbReference type="EMBL" id="CP095045">
    <property type="protein sequence ID" value="UOQ56881.1"/>
    <property type="molecule type" value="Genomic_DNA"/>
</dbReference>
<dbReference type="PANTHER" id="PTHR46018">
    <property type="entry name" value="ZINC PHOSPHODIESTERASE ELAC PROTEIN 1"/>
    <property type="match status" value="1"/>
</dbReference>
<dbReference type="InterPro" id="IPR036866">
    <property type="entry name" value="RibonucZ/Hydroxyglut_hydro"/>
</dbReference>
<evidence type="ECO:0000256" key="2">
    <source>
        <dbReference type="ARBA" id="ARBA00022801"/>
    </source>
</evidence>
<dbReference type="InterPro" id="IPR006311">
    <property type="entry name" value="TAT_signal"/>
</dbReference>
<dbReference type="SUPFAM" id="SSF56281">
    <property type="entry name" value="Metallo-hydrolase/oxidoreductase"/>
    <property type="match status" value="1"/>
</dbReference>
<protein>
    <submittedName>
        <fullName evidence="5">MBL fold metallo-hydrolase</fullName>
    </submittedName>
</protein>
<sequence length="404" mass="41144">MCTIAHHAATAADATMGTAAAKPGVSRRRMLQTAGLGVLAGGAAVALAGCAPAAAPVSAAAAPVPVGTRSKLVLLGTTGGPGIVADRAGICSAVVVDGAVYLVDLGHGAPSQIVKAGLASAEDSATNASLAALRGIFITHMHSDHIAELPALQITGMWNGLKDPASPVQVYGPGNRGGLSPLAGAADPAVIAPDNPTAGTVDMLALINRAFAADLNERIRSSGGVDPLAVLQGHDIALPSGVASPIDAELMPDIDPFDVYEDELVKVTATLVNHAPVFPSFGFRFDTADGSVTFSGDTGPSANLARLAQGTDILVHEVIDREWVESIYPEPRTDAAAATVAHLLNSHTSIEEVGRIATEAGAKHVVLNHMAPATHPEEKWLEVRDHFDGEVTVGTDLAEFAIGS</sequence>
<evidence type="ECO:0000259" key="4">
    <source>
        <dbReference type="Pfam" id="PF12706"/>
    </source>
</evidence>
<dbReference type="InterPro" id="IPR001279">
    <property type="entry name" value="Metallo-B-lactamas"/>
</dbReference>
<organism evidence="5 6">
    <name type="scientific">Leucobacter allii</name>
    <dbReference type="NCBI Taxonomy" id="2932247"/>
    <lineage>
        <taxon>Bacteria</taxon>
        <taxon>Bacillati</taxon>
        <taxon>Actinomycetota</taxon>
        <taxon>Actinomycetes</taxon>
        <taxon>Micrococcales</taxon>
        <taxon>Microbacteriaceae</taxon>
        <taxon>Leucobacter</taxon>
    </lineage>
</organism>
<proteinExistence type="predicted"/>
<evidence type="ECO:0000313" key="6">
    <source>
        <dbReference type="Proteomes" id="UP000831786"/>
    </source>
</evidence>
<keyword evidence="1" id="KW-0255">Endonuclease</keyword>
<keyword evidence="2" id="KW-0378">Hydrolase</keyword>
<feature type="domain" description="Metallo-beta-lactamase" evidence="3">
    <location>
        <begin position="89"/>
        <end position="153"/>
    </location>
</feature>
<reference evidence="5 6" key="1">
    <citation type="submission" date="2022-04" db="EMBL/GenBank/DDBJ databases">
        <title>Leucobacter sp. isolated from rhizosphere of garlic.</title>
        <authorList>
            <person name="Won M."/>
            <person name="Lee C.-M."/>
            <person name="Woen H.-Y."/>
            <person name="Kwon S.-W."/>
        </authorList>
    </citation>
    <scope>NUCLEOTIDE SEQUENCE [LARGE SCALE GENOMIC DNA]</scope>
    <source>
        <strain evidence="5 6">H21R-40</strain>
    </source>
</reference>
<keyword evidence="6" id="KW-1185">Reference proteome</keyword>
<dbReference type="Pfam" id="PF12706">
    <property type="entry name" value="Lactamase_B_2"/>
    <property type="match status" value="1"/>
</dbReference>
<keyword evidence="1" id="KW-0540">Nuclease</keyword>
<dbReference type="Proteomes" id="UP000831786">
    <property type="component" value="Chromosome"/>
</dbReference>
<feature type="domain" description="Metallo-beta-lactamase" evidence="4">
    <location>
        <begin position="255"/>
        <end position="370"/>
    </location>
</feature>
<dbReference type="CDD" id="cd07719">
    <property type="entry name" value="arylsulfatase_AtsA-like_MBL-fold"/>
    <property type="match status" value="1"/>
</dbReference>
<evidence type="ECO:0000313" key="5">
    <source>
        <dbReference type="EMBL" id="UOQ56881.1"/>
    </source>
</evidence>
<gene>
    <name evidence="5" type="ORF">MUN78_14615</name>
</gene>
<dbReference type="Gene3D" id="3.60.15.10">
    <property type="entry name" value="Ribonuclease Z/Hydroxyacylglutathione hydrolase-like"/>
    <property type="match status" value="1"/>
</dbReference>
<dbReference type="Pfam" id="PF00753">
    <property type="entry name" value="Lactamase_B"/>
    <property type="match status" value="1"/>
</dbReference>
<dbReference type="InterPro" id="IPR044094">
    <property type="entry name" value="AtsA-like_MBL-fold"/>
</dbReference>
<accession>A0ABY4FKT8</accession>
<dbReference type="PROSITE" id="PS51318">
    <property type="entry name" value="TAT"/>
    <property type="match status" value="1"/>
</dbReference>
<evidence type="ECO:0000256" key="1">
    <source>
        <dbReference type="ARBA" id="ARBA00022759"/>
    </source>
</evidence>
<dbReference type="RefSeq" id="WP_244727401.1">
    <property type="nucleotide sequence ID" value="NZ_CP095045.1"/>
</dbReference>
<name>A0ABY4FKT8_9MICO</name>
<evidence type="ECO:0000259" key="3">
    <source>
        <dbReference type="Pfam" id="PF00753"/>
    </source>
</evidence>